<dbReference type="Proteomes" id="UP000076603">
    <property type="component" value="Unassembled WGS sequence"/>
</dbReference>
<dbReference type="AlphaFoldDB" id="A0A161Y405"/>
<dbReference type="InterPro" id="IPR021229">
    <property type="entry name" value="DUF2800"/>
</dbReference>
<evidence type="ECO:0000313" key="2">
    <source>
        <dbReference type="Proteomes" id="UP000076603"/>
    </source>
</evidence>
<name>A0A161Y405_9CLOT</name>
<organism evidence="1 2">
    <name type="scientific">Clostridium magnum DSM 2767</name>
    <dbReference type="NCBI Taxonomy" id="1121326"/>
    <lineage>
        <taxon>Bacteria</taxon>
        <taxon>Bacillati</taxon>
        <taxon>Bacillota</taxon>
        <taxon>Clostridia</taxon>
        <taxon>Eubacteriales</taxon>
        <taxon>Clostridiaceae</taxon>
        <taxon>Clostridium</taxon>
    </lineage>
</organism>
<dbReference type="PATRIC" id="fig|1121326.3.peg.2653"/>
<reference evidence="1 2" key="1">
    <citation type="submission" date="2016-04" db="EMBL/GenBank/DDBJ databases">
        <title>Genome sequence of Clostridium magnum DSM 2767.</title>
        <authorList>
            <person name="Poehlein A."/>
            <person name="Uhlig R."/>
            <person name="Fischer R."/>
            <person name="Bahl H."/>
            <person name="Daniel R."/>
        </authorList>
    </citation>
    <scope>NUCLEOTIDE SEQUENCE [LARGE SCALE GENOMIC DNA]</scope>
    <source>
        <strain evidence="1 2">DSM 2767</strain>
    </source>
</reference>
<protein>
    <submittedName>
        <fullName evidence="1">PD-(D/E)XK nuclease superfamily protein</fullName>
    </submittedName>
</protein>
<dbReference type="OrthoDB" id="9766061at2"/>
<proteinExistence type="predicted"/>
<dbReference type="Pfam" id="PF10926">
    <property type="entry name" value="DUF2800"/>
    <property type="match status" value="1"/>
</dbReference>
<gene>
    <name evidence="1" type="ORF">CLMAG_26430</name>
</gene>
<dbReference type="RefSeq" id="WP_066622584.1">
    <property type="nucleotide sequence ID" value="NZ_FQXL01000025.1"/>
</dbReference>
<accession>A0A161Y405</accession>
<keyword evidence="2" id="KW-1185">Reference proteome</keyword>
<evidence type="ECO:0000313" key="1">
    <source>
        <dbReference type="EMBL" id="KZL92829.1"/>
    </source>
</evidence>
<dbReference type="EMBL" id="LWAE01000002">
    <property type="protein sequence ID" value="KZL92829.1"/>
    <property type="molecule type" value="Genomic_DNA"/>
</dbReference>
<comment type="caution">
    <text evidence="1">The sequence shown here is derived from an EMBL/GenBank/DDBJ whole genome shotgun (WGS) entry which is preliminary data.</text>
</comment>
<sequence length="382" mass="43404">MSNHAVLSASGSHRWLHCLPSARLELEFENKESNAAAEGTAAHALCEHKLRKALHMRSKRPVSDYNTDEMEEHSDAYVQFIMEQLEAAKQSCKDPLVLIEQRLDFSCYVPQGFGTGDCIIIADKKLHIIDFKYGMGVLVDVVENPQMKLYSLGALEIYDSLYDIEEVSMTIFQPRRENVSTWTISVDELNDWAENELKPKAQKAYDGDGEYLPGEWCTFCRAAVKCRARAEEKLKLAESEFKMPPLLTDYEIEGVLSKLSDLTKWANEIIAYATDATINHGKEWHGFKVVEGRSVRKYKDEDAVAEAAKANGYKDIFRQSLITLTEMQKLMGKTKFQEILGGLIYKPSGKPTLVPTSDKRLAMNVSNVYNEFNEILEEKDYE</sequence>
<dbReference type="STRING" id="1121326.CLMAG_26430"/>